<dbReference type="AlphaFoldDB" id="A0A8J6GRG0"/>
<dbReference type="GO" id="GO:0004386">
    <property type="term" value="F:helicase activity"/>
    <property type="evidence" value="ECO:0007669"/>
    <property type="project" value="UniProtKB-KW"/>
</dbReference>
<comment type="caution">
    <text evidence="2">The sequence shown here is derived from an EMBL/GenBank/DDBJ whole genome shotgun (WGS) entry which is preliminary data.</text>
</comment>
<keyword evidence="2" id="KW-0547">Nucleotide-binding</keyword>
<feature type="compositionally biased region" description="Polar residues" evidence="1">
    <location>
        <begin position="47"/>
        <end position="57"/>
    </location>
</feature>
<evidence type="ECO:0000313" key="2">
    <source>
        <dbReference type="EMBL" id="KAH0515117.1"/>
    </source>
</evidence>
<protein>
    <submittedName>
        <fullName evidence="2">ATP-dependent RNA helicase DDX18</fullName>
    </submittedName>
</protein>
<accession>A0A8J6GRG0</accession>
<organism evidence="2 3">
    <name type="scientific">Microtus ochrogaster</name>
    <name type="common">Prairie vole</name>
    <dbReference type="NCBI Taxonomy" id="79684"/>
    <lineage>
        <taxon>Eukaryota</taxon>
        <taxon>Metazoa</taxon>
        <taxon>Chordata</taxon>
        <taxon>Craniata</taxon>
        <taxon>Vertebrata</taxon>
        <taxon>Euteleostomi</taxon>
        <taxon>Mammalia</taxon>
        <taxon>Eutheria</taxon>
        <taxon>Euarchontoglires</taxon>
        <taxon>Glires</taxon>
        <taxon>Rodentia</taxon>
        <taxon>Myomorpha</taxon>
        <taxon>Muroidea</taxon>
        <taxon>Cricetidae</taxon>
        <taxon>Arvicolinae</taxon>
        <taxon>Microtus</taxon>
    </lineage>
</organism>
<evidence type="ECO:0000313" key="3">
    <source>
        <dbReference type="Proteomes" id="UP000710432"/>
    </source>
</evidence>
<name>A0A8J6GRG0_MICOH</name>
<sequence length="118" mass="13118">MSHLQMKLLRKKIEKRNIKLWQRNLKLQEASNTSHSQPSSEDVPKEASNTSHSQPSSEDVPKEEVKVGKVKKAVKHAARVGSAEAQSGGMPEETVANSKVTPETYCYNQWRNSSSAIS</sequence>
<reference evidence="2" key="1">
    <citation type="submission" date="2020-03" db="EMBL/GenBank/DDBJ databases">
        <title>Studies in the Genomics of Life Span.</title>
        <authorList>
            <person name="Glass D."/>
        </authorList>
    </citation>
    <scope>NUCLEOTIDE SEQUENCE</scope>
    <source>
        <strain evidence="2">LTLLF</strain>
        <tissue evidence="2">Muscle</tissue>
    </source>
</reference>
<feature type="region of interest" description="Disordered" evidence="1">
    <location>
        <begin position="27"/>
        <end position="102"/>
    </location>
</feature>
<feature type="compositionally biased region" description="Basic residues" evidence="1">
    <location>
        <begin position="68"/>
        <end position="78"/>
    </location>
</feature>
<feature type="compositionally biased region" description="Polar residues" evidence="1">
    <location>
        <begin position="29"/>
        <end position="40"/>
    </location>
</feature>
<dbReference type="EMBL" id="JAATJU010020987">
    <property type="protein sequence ID" value="KAH0515117.1"/>
    <property type="molecule type" value="Genomic_DNA"/>
</dbReference>
<keyword evidence="2" id="KW-0067">ATP-binding</keyword>
<proteinExistence type="predicted"/>
<keyword evidence="2" id="KW-0347">Helicase</keyword>
<dbReference type="Proteomes" id="UP000710432">
    <property type="component" value="Unassembled WGS sequence"/>
</dbReference>
<gene>
    <name evidence="2" type="ORF">LTLLF_132040</name>
</gene>
<evidence type="ECO:0000256" key="1">
    <source>
        <dbReference type="SAM" id="MobiDB-lite"/>
    </source>
</evidence>
<keyword evidence="2" id="KW-0378">Hydrolase</keyword>